<dbReference type="EMBL" id="JAHRVA010000004">
    <property type="protein sequence ID" value="MBV2143958.1"/>
    <property type="molecule type" value="Genomic_DNA"/>
</dbReference>
<feature type="transmembrane region" description="Helical" evidence="1">
    <location>
        <begin position="79"/>
        <end position="99"/>
    </location>
</feature>
<keyword evidence="1" id="KW-1133">Transmembrane helix</keyword>
<evidence type="ECO:0000259" key="2">
    <source>
        <dbReference type="SMART" id="SM01259"/>
    </source>
</evidence>
<dbReference type="GO" id="GO:0009245">
    <property type="term" value="P:lipid A biosynthetic process"/>
    <property type="evidence" value="ECO:0007669"/>
    <property type="project" value="InterPro"/>
</dbReference>
<organism evidence="3 4">
    <name type="scientific">Falsochrobactrum tianjinense</name>
    <dbReference type="NCBI Taxonomy" id="2706015"/>
    <lineage>
        <taxon>Bacteria</taxon>
        <taxon>Pseudomonadati</taxon>
        <taxon>Pseudomonadota</taxon>
        <taxon>Alphaproteobacteria</taxon>
        <taxon>Hyphomicrobiales</taxon>
        <taxon>Brucellaceae</taxon>
        <taxon>Falsochrobactrum</taxon>
    </lineage>
</organism>
<feature type="transmembrane region" description="Helical" evidence="1">
    <location>
        <begin position="52"/>
        <end position="73"/>
    </location>
</feature>
<evidence type="ECO:0000313" key="3">
    <source>
        <dbReference type="EMBL" id="MBV2143958.1"/>
    </source>
</evidence>
<dbReference type="RefSeq" id="WP_217677952.1">
    <property type="nucleotide sequence ID" value="NZ_JAHRVA010000004.1"/>
</dbReference>
<dbReference type="AlphaFoldDB" id="A0A949PNE0"/>
<dbReference type="SMART" id="SM01259">
    <property type="entry name" value="LAB_N"/>
    <property type="match status" value="1"/>
</dbReference>
<dbReference type="GO" id="GO:0008915">
    <property type="term" value="F:lipid-A-disaccharide synthase activity"/>
    <property type="evidence" value="ECO:0007669"/>
    <property type="project" value="InterPro"/>
</dbReference>
<protein>
    <submittedName>
        <fullName evidence="3">Lipid-A-disaccharide synthase N-terminal domain-containing protein</fullName>
    </submittedName>
</protein>
<dbReference type="PIRSF" id="PIRSF028440">
    <property type="entry name" value="UCP_LAB_N"/>
    <property type="match status" value="1"/>
</dbReference>
<keyword evidence="1" id="KW-0812">Transmembrane</keyword>
<proteinExistence type="predicted"/>
<evidence type="ECO:0000256" key="1">
    <source>
        <dbReference type="SAM" id="Phobius"/>
    </source>
</evidence>
<keyword evidence="4" id="KW-1185">Reference proteome</keyword>
<reference evidence="3 4" key="1">
    <citation type="submission" date="2021-06" db="EMBL/GenBank/DDBJ databases">
        <title>Falsochrobactrum tianjin sp.nov., a new petroleum-degrading bacteria isolated from oily soils.</title>
        <authorList>
            <person name="Chen G."/>
            <person name="Chen H."/>
            <person name="Tian J."/>
            <person name="Qing J."/>
            <person name="Zhong L."/>
            <person name="Ma W."/>
            <person name="Song Y."/>
            <person name="Cui X."/>
            <person name="Yan B."/>
        </authorList>
    </citation>
    <scope>NUCLEOTIDE SEQUENCE [LARGE SCALE GENOMIC DNA]</scope>
    <source>
        <strain evidence="3 4">TDYN1</strain>
    </source>
</reference>
<gene>
    <name evidence="3" type="ORF">KUG47_10680</name>
</gene>
<name>A0A949PNE0_9HYPH</name>
<dbReference type="GO" id="GO:0016020">
    <property type="term" value="C:membrane"/>
    <property type="evidence" value="ECO:0007669"/>
    <property type="project" value="GOC"/>
</dbReference>
<keyword evidence="1" id="KW-0472">Membrane</keyword>
<feature type="transmembrane region" description="Helical" evidence="1">
    <location>
        <begin position="20"/>
        <end position="40"/>
    </location>
</feature>
<dbReference type="Proteomes" id="UP000752297">
    <property type="component" value="Unassembled WGS sequence"/>
</dbReference>
<dbReference type="InterPro" id="IPR011499">
    <property type="entry name" value="Lipid_A_biosynth_N"/>
</dbReference>
<dbReference type="InterPro" id="IPR014546">
    <property type="entry name" value="UCP028440_lipidA_biosyn"/>
</dbReference>
<comment type="caution">
    <text evidence="3">The sequence shown here is derived from an EMBL/GenBank/DDBJ whole genome shotgun (WGS) entry which is preliminary data.</text>
</comment>
<feature type="domain" description="Lipid A biosynthesis N-terminal" evidence="2">
    <location>
        <begin position="26"/>
        <end position="97"/>
    </location>
</feature>
<accession>A0A949PNE0</accession>
<dbReference type="Pfam" id="PF07578">
    <property type="entry name" value="LAB_N"/>
    <property type="match status" value="1"/>
</dbReference>
<evidence type="ECO:0000313" key="4">
    <source>
        <dbReference type="Proteomes" id="UP000752297"/>
    </source>
</evidence>
<sequence length="109" mass="12550">MADMFASLSQWLHEVFVAQWDGWIVLGFIAQGCFTMRFVVQWLASEKARRSVMPVAFWFFSIGGGFLLLLYAIQRKDPVFIAGQGLGLFVYIRNLWLIANEKKRQAAEK</sequence>